<reference evidence="3" key="3">
    <citation type="submission" date="2020-12" db="UniProtKB">
        <authorList>
            <consortium name="EnsemblPlants"/>
        </authorList>
    </citation>
    <scope>IDENTIFICATION</scope>
</reference>
<feature type="region of interest" description="Disordered" evidence="1">
    <location>
        <begin position="939"/>
        <end position="958"/>
    </location>
</feature>
<name>A0A2K1J066_PHYPA</name>
<dbReference type="EnsemblPlants" id="Pp3c18_6830V3.1">
    <property type="protein sequence ID" value="Pp3c18_6830V3.1"/>
    <property type="gene ID" value="Pp3c18_6830"/>
</dbReference>
<proteinExistence type="predicted"/>
<feature type="compositionally biased region" description="Basic and acidic residues" evidence="1">
    <location>
        <begin position="14"/>
        <end position="45"/>
    </location>
</feature>
<feature type="region of interest" description="Disordered" evidence="1">
    <location>
        <begin position="1"/>
        <end position="46"/>
    </location>
</feature>
<feature type="compositionally biased region" description="Basic and acidic residues" evidence="1">
    <location>
        <begin position="829"/>
        <end position="838"/>
    </location>
</feature>
<evidence type="ECO:0000313" key="3">
    <source>
        <dbReference type="EnsemblPlants" id="Pp3c18_6830V3.1"/>
    </source>
</evidence>
<organism evidence="2">
    <name type="scientific">Physcomitrium patens</name>
    <name type="common">Spreading-leaved earth moss</name>
    <name type="synonym">Physcomitrella patens</name>
    <dbReference type="NCBI Taxonomy" id="3218"/>
    <lineage>
        <taxon>Eukaryota</taxon>
        <taxon>Viridiplantae</taxon>
        <taxon>Streptophyta</taxon>
        <taxon>Embryophyta</taxon>
        <taxon>Bryophyta</taxon>
        <taxon>Bryophytina</taxon>
        <taxon>Bryopsida</taxon>
        <taxon>Funariidae</taxon>
        <taxon>Funariales</taxon>
        <taxon>Funariaceae</taxon>
        <taxon>Physcomitrium</taxon>
    </lineage>
</organism>
<evidence type="ECO:0000313" key="4">
    <source>
        <dbReference type="Proteomes" id="UP000006727"/>
    </source>
</evidence>
<dbReference type="Proteomes" id="UP000006727">
    <property type="component" value="Chromosome 18"/>
</dbReference>
<feature type="compositionally biased region" description="Basic and acidic residues" evidence="1">
    <location>
        <begin position="1154"/>
        <end position="1166"/>
    </location>
</feature>
<feature type="compositionally biased region" description="Polar residues" evidence="1">
    <location>
        <begin position="1124"/>
        <end position="1139"/>
    </location>
</feature>
<accession>A0A2K1J066</accession>
<dbReference type="PANTHER" id="PTHR37722">
    <property type="entry name" value="OS01G0167700 PROTEIN"/>
    <property type="match status" value="1"/>
</dbReference>
<dbReference type="OrthoDB" id="1305729at2759"/>
<gene>
    <name evidence="3" type="primary">LOC112295483</name>
    <name evidence="2" type="ORF">PHYPA_022816</name>
</gene>
<dbReference type="EMBL" id="ABEU02000018">
    <property type="protein sequence ID" value="PNR34918.1"/>
    <property type="molecule type" value="Genomic_DNA"/>
</dbReference>
<evidence type="ECO:0000313" key="2">
    <source>
        <dbReference type="EMBL" id="PNR34918.1"/>
    </source>
</evidence>
<protein>
    <submittedName>
        <fullName evidence="2 3">Uncharacterized protein</fullName>
    </submittedName>
</protein>
<dbReference type="AlphaFoldDB" id="A0A2K1J066"/>
<feature type="region of interest" description="Disordered" evidence="1">
    <location>
        <begin position="1120"/>
        <end position="1166"/>
    </location>
</feature>
<feature type="compositionally biased region" description="Basic and acidic residues" evidence="1">
    <location>
        <begin position="983"/>
        <end position="992"/>
    </location>
</feature>
<dbReference type="RefSeq" id="XP_024402927.1">
    <property type="nucleotide sequence ID" value="XM_024547159.2"/>
</dbReference>
<reference evidence="2 4" key="1">
    <citation type="journal article" date="2008" name="Science">
        <title>The Physcomitrella genome reveals evolutionary insights into the conquest of land by plants.</title>
        <authorList>
            <person name="Rensing S."/>
            <person name="Lang D."/>
            <person name="Zimmer A."/>
            <person name="Terry A."/>
            <person name="Salamov A."/>
            <person name="Shapiro H."/>
            <person name="Nishiyama T."/>
            <person name="Perroud P.-F."/>
            <person name="Lindquist E."/>
            <person name="Kamisugi Y."/>
            <person name="Tanahashi T."/>
            <person name="Sakakibara K."/>
            <person name="Fujita T."/>
            <person name="Oishi K."/>
            <person name="Shin-I T."/>
            <person name="Kuroki Y."/>
            <person name="Toyoda A."/>
            <person name="Suzuki Y."/>
            <person name="Hashimoto A."/>
            <person name="Yamaguchi K."/>
            <person name="Sugano A."/>
            <person name="Kohara Y."/>
            <person name="Fujiyama A."/>
            <person name="Anterola A."/>
            <person name="Aoki S."/>
            <person name="Ashton N."/>
            <person name="Barbazuk W.B."/>
            <person name="Barker E."/>
            <person name="Bennetzen J."/>
            <person name="Bezanilla M."/>
            <person name="Blankenship R."/>
            <person name="Cho S.H."/>
            <person name="Dutcher S."/>
            <person name="Estelle M."/>
            <person name="Fawcett J.A."/>
            <person name="Gundlach H."/>
            <person name="Hanada K."/>
            <person name="Heyl A."/>
            <person name="Hicks K.A."/>
            <person name="Hugh J."/>
            <person name="Lohr M."/>
            <person name="Mayer K."/>
            <person name="Melkozernov A."/>
            <person name="Murata T."/>
            <person name="Nelson D."/>
            <person name="Pils B."/>
            <person name="Prigge M."/>
            <person name="Reiss B."/>
            <person name="Renner T."/>
            <person name="Rombauts S."/>
            <person name="Rushton P."/>
            <person name="Sanderfoot A."/>
            <person name="Schween G."/>
            <person name="Shiu S.-H."/>
            <person name="Stueber K."/>
            <person name="Theodoulou F.L."/>
            <person name="Tu H."/>
            <person name="Van de Peer Y."/>
            <person name="Verrier P.J."/>
            <person name="Waters E."/>
            <person name="Wood A."/>
            <person name="Yang L."/>
            <person name="Cove D."/>
            <person name="Cuming A."/>
            <person name="Hasebe M."/>
            <person name="Lucas S."/>
            <person name="Mishler D.B."/>
            <person name="Reski R."/>
            <person name="Grigoriev I."/>
            <person name="Quatrano R.S."/>
            <person name="Boore J.L."/>
        </authorList>
    </citation>
    <scope>NUCLEOTIDE SEQUENCE [LARGE SCALE GENOMIC DNA]</scope>
    <source>
        <strain evidence="3 4">cv. Gransden 2004</strain>
    </source>
</reference>
<evidence type="ECO:0000256" key="1">
    <source>
        <dbReference type="SAM" id="MobiDB-lite"/>
    </source>
</evidence>
<dbReference type="Gramene" id="Pp3c18_6830V3.1">
    <property type="protein sequence ID" value="Pp3c18_6830V3.1"/>
    <property type="gene ID" value="Pp3c18_6830"/>
</dbReference>
<dbReference type="PANTHER" id="PTHR37722:SF2">
    <property type="entry name" value="OS01G0167700 PROTEIN"/>
    <property type="match status" value="1"/>
</dbReference>
<feature type="region of interest" description="Disordered" evidence="1">
    <location>
        <begin position="819"/>
        <end position="852"/>
    </location>
</feature>
<reference evidence="2 4" key="2">
    <citation type="journal article" date="2018" name="Plant J.">
        <title>The Physcomitrella patens chromosome-scale assembly reveals moss genome structure and evolution.</title>
        <authorList>
            <person name="Lang D."/>
            <person name="Ullrich K.K."/>
            <person name="Murat F."/>
            <person name="Fuchs J."/>
            <person name="Jenkins J."/>
            <person name="Haas F.B."/>
            <person name="Piednoel M."/>
            <person name="Gundlach H."/>
            <person name="Van Bel M."/>
            <person name="Meyberg R."/>
            <person name="Vives C."/>
            <person name="Morata J."/>
            <person name="Symeonidi A."/>
            <person name="Hiss M."/>
            <person name="Muchero W."/>
            <person name="Kamisugi Y."/>
            <person name="Saleh O."/>
            <person name="Blanc G."/>
            <person name="Decker E.L."/>
            <person name="van Gessel N."/>
            <person name="Grimwood J."/>
            <person name="Hayes R.D."/>
            <person name="Graham S.W."/>
            <person name="Gunter L.E."/>
            <person name="McDaniel S.F."/>
            <person name="Hoernstein S.N.W."/>
            <person name="Larsson A."/>
            <person name="Li F.W."/>
            <person name="Perroud P.F."/>
            <person name="Phillips J."/>
            <person name="Ranjan P."/>
            <person name="Rokshar D.S."/>
            <person name="Rothfels C.J."/>
            <person name="Schneider L."/>
            <person name="Shu S."/>
            <person name="Stevenson D.W."/>
            <person name="Thummler F."/>
            <person name="Tillich M."/>
            <person name="Villarreal Aguilar J.C."/>
            <person name="Widiez T."/>
            <person name="Wong G.K."/>
            <person name="Wymore A."/>
            <person name="Zhang Y."/>
            <person name="Zimmer A.D."/>
            <person name="Quatrano R.S."/>
            <person name="Mayer K.F.X."/>
            <person name="Goodstein D."/>
            <person name="Casacuberta J.M."/>
            <person name="Vandepoele K."/>
            <person name="Reski R."/>
            <person name="Cuming A.C."/>
            <person name="Tuskan G.A."/>
            <person name="Maumus F."/>
            <person name="Salse J."/>
            <person name="Schmutz J."/>
            <person name="Rensing S.A."/>
        </authorList>
    </citation>
    <scope>NUCLEOTIDE SEQUENCE [LARGE SCALE GENOMIC DNA]</scope>
    <source>
        <strain evidence="3 4">cv. Gransden 2004</strain>
    </source>
</reference>
<dbReference type="GeneID" id="112295483"/>
<sequence length="1270" mass="142906">MFQWMGGARRKIGATKDSKLKRQREFFDHRKEKQRRTESVEESRKPHTLADYIQQNLHGGESLDILGLRNLNPTAADACTTENPDVNFPDHPANAAVGPNSCDLEDLAVVTSNMSAFPNGALKEDAQIISSQQSERTTRSRRIFEDSKKQNPDCTQWTTGVAATAQQKVKKHINRNTGIPVPANLRNPIHVGNLQTKKVCSTAPRLKHFDTISNDVPGGNRGTTRSPSEDYAVFSQEEFYAIDESAFDPVVENSQQMFNFSHSDAYLVDTKQLHTPSLQLKNSSESHLESSAPETSELLSRFLSTQKLKVLEQEDELVNKPSGSQQHERWQLTHNETTDLPYEAHSLPNSVKAANECHNLDFSNPTFNMINVQVKQEPSEIDFSNEKFVIEDFPVKQEFIFSDPFLNTMKYQEYSQENERLNFGSNISDHRMTQDCQYLADLSYDEPAFKVDSKSFDLREGLECPNKDPTTWYCGTPLSAALTAPNSKGEFPFLDHLKLTKIPSSVGSQNKDLCQSGSYEVSPPYLTCRKKQFNLGIADVNKDNFFDTIEISSSQLEDEEFATAKFDNLQFPVDELEFEGQQTEAAFFSLDLHSPSQMKRNQCNFGSESPVCYDDLVGKNCTITERWNCESSVPWDALHQQEIFDPAISGKNLGQMHDLNDDNSWYHIAAGKDLLDGLKQDIEQHLSADHFSDCSSVEVNVIKVFGAVQSTSGKEQDINKLPFEVQANKMCLETVDSPKGGKDTTTAKTTSITKLLLEDKDLACDTTLTKDCHKFRNCYPLLPISLRSLRKETEVLSWKIELEPQREVCSELLQTPNTRISSSNLLPTERGKIEDSPTHRRSSVEMNHSPSKELFEHSIRNEIIHNVEEDSLEIYTLFKALPQEDINGMSTTEGGLLRKQLRQEDSHDFHGRTPFSSQEECSPEFQLRKVHTVLCKLQRPTDSRSSKQGEVPDQGAGNVNTVLLKFQRPAEPSHSGPGLQDPESNRSAEKNVKQTSDVDQMINSELGTKPNVECGIRLLTDFNIHDSRGSLTLPHGGSCCVERSVSKPNNSCLNEDVEIKVQSEISKHMRKENRSSLHHIDTIASTDHWVPDELHQNANEEKAHSPLSVLQIKEGPKLCASPVEKQNSTSISQRNSTSLKPEKNHLSLGVTDPPAREEKQHSPPEVRRIAELIVPDEERSFLGVSDAPVTHTGALKFYSNTPQVFERQEIIELAHEQHDRTNIQRNPPPTQDVKQDAGSTTYDAAYVKMLESYVVQLKLENNVLRFSSGS</sequence>
<feature type="region of interest" description="Disordered" evidence="1">
    <location>
        <begin position="969"/>
        <end position="999"/>
    </location>
</feature>
<dbReference type="RefSeq" id="XP_024402926.1">
    <property type="nucleotide sequence ID" value="XM_024547158.2"/>
</dbReference>
<dbReference type="KEGG" id="ppp:112295483"/>
<keyword evidence="4" id="KW-1185">Reference proteome</keyword>